<protein>
    <recommendedName>
        <fullName evidence="5">Glycosyl transferase family 1 domain-containing protein</fullName>
    </recommendedName>
</protein>
<accession>A0A1F4ZYE9</accession>
<dbReference type="Proteomes" id="UP000176424">
    <property type="component" value="Unassembled WGS sequence"/>
</dbReference>
<gene>
    <name evidence="3" type="ORF">A2397_02430</name>
</gene>
<dbReference type="InterPro" id="IPR028098">
    <property type="entry name" value="Glyco_trans_4-like_N"/>
</dbReference>
<name>A0A1F4ZYE9_9BACT</name>
<evidence type="ECO:0000259" key="2">
    <source>
        <dbReference type="Pfam" id="PF13439"/>
    </source>
</evidence>
<dbReference type="AlphaFoldDB" id="A0A1F4ZYE9"/>
<sequence>MKPNLKKIDIVVKYFIPVVAGIEVNILETYRVLVEQGWDVTVHTSKDVYLQKNSLPDHDSIQGLNVHRYHFSWYGFFPKINWDQSGIIALHNFDIFPHFLILLRTLFLKLLGRKKYKLVLTPHGGFNPEWSIFPAWKAFVKRTYTYSVGTWLINNTVDAVRAVSDWEKSEMIKMGLNRELVHTISNGLEDAAFVTDEKLVSPKIKQKVKSWGKYIFGDARIYSIKNLETIIEALPYIPSDIKFVNIGMVGDQNYLVEINKLAASLGVSNRVIFPGVVYGADKYHLYRHSLAFVHMAKWESFCNVVHQAIGHGLVCLVADNTALPYLVKDGINGFLIETYDYLKLAEKINYVLDPKNRQVVNTIKKHNLIHGRNNTWKNVAARMQDLYSKLLFKD</sequence>
<dbReference type="PANTHER" id="PTHR45947:SF3">
    <property type="entry name" value="SULFOQUINOVOSYL TRANSFERASE SQD2"/>
    <property type="match status" value="1"/>
</dbReference>
<dbReference type="SUPFAM" id="SSF53756">
    <property type="entry name" value="UDP-Glycosyltransferase/glycogen phosphorylase"/>
    <property type="match status" value="1"/>
</dbReference>
<dbReference type="STRING" id="1797263.A2397_02430"/>
<reference evidence="3 4" key="1">
    <citation type="journal article" date="2016" name="Nat. Commun.">
        <title>Thousands of microbial genomes shed light on interconnected biogeochemical processes in an aquifer system.</title>
        <authorList>
            <person name="Anantharaman K."/>
            <person name="Brown C.T."/>
            <person name="Hug L.A."/>
            <person name="Sharon I."/>
            <person name="Castelle C.J."/>
            <person name="Probst A.J."/>
            <person name="Thomas B.C."/>
            <person name="Singh A."/>
            <person name="Wilkins M.J."/>
            <person name="Karaoz U."/>
            <person name="Brodie E.L."/>
            <person name="Williams K.H."/>
            <person name="Hubbard S.S."/>
            <person name="Banfield J.F."/>
        </authorList>
    </citation>
    <scope>NUCLEOTIDE SEQUENCE [LARGE SCALE GENOMIC DNA]</scope>
</reference>
<feature type="domain" description="Glycosyltransferase subfamily 4-like N-terminal" evidence="2">
    <location>
        <begin position="20"/>
        <end position="188"/>
    </location>
</feature>
<organism evidence="3 4">
    <name type="scientific">Candidatus Amesbacteria bacterium RIFOXYB1_FULL_44_23</name>
    <dbReference type="NCBI Taxonomy" id="1797263"/>
    <lineage>
        <taxon>Bacteria</taxon>
        <taxon>Candidatus Amesiibacteriota</taxon>
    </lineage>
</organism>
<dbReference type="EMBL" id="MEXR01000006">
    <property type="protein sequence ID" value="OGD10444.1"/>
    <property type="molecule type" value="Genomic_DNA"/>
</dbReference>
<comment type="caution">
    <text evidence="3">The sequence shown here is derived from an EMBL/GenBank/DDBJ whole genome shotgun (WGS) entry which is preliminary data.</text>
</comment>
<evidence type="ECO:0000313" key="3">
    <source>
        <dbReference type="EMBL" id="OGD10444.1"/>
    </source>
</evidence>
<dbReference type="InterPro" id="IPR001296">
    <property type="entry name" value="Glyco_trans_1"/>
</dbReference>
<dbReference type="InterPro" id="IPR050194">
    <property type="entry name" value="Glycosyltransferase_grp1"/>
</dbReference>
<evidence type="ECO:0000313" key="4">
    <source>
        <dbReference type="Proteomes" id="UP000176424"/>
    </source>
</evidence>
<dbReference type="GO" id="GO:0016758">
    <property type="term" value="F:hexosyltransferase activity"/>
    <property type="evidence" value="ECO:0007669"/>
    <property type="project" value="TreeGrafter"/>
</dbReference>
<dbReference type="PANTHER" id="PTHR45947">
    <property type="entry name" value="SULFOQUINOVOSYL TRANSFERASE SQD2"/>
    <property type="match status" value="1"/>
</dbReference>
<dbReference type="Gene3D" id="3.40.50.2000">
    <property type="entry name" value="Glycogen Phosphorylase B"/>
    <property type="match status" value="2"/>
</dbReference>
<evidence type="ECO:0008006" key="5">
    <source>
        <dbReference type="Google" id="ProtNLM"/>
    </source>
</evidence>
<dbReference type="Pfam" id="PF13439">
    <property type="entry name" value="Glyco_transf_4"/>
    <property type="match status" value="1"/>
</dbReference>
<dbReference type="CDD" id="cd03801">
    <property type="entry name" value="GT4_PimA-like"/>
    <property type="match status" value="1"/>
</dbReference>
<feature type="domain" description="Glycosyl transferase family 1" evidence="1">
    <location>
        <begin position="218"/>
        <end position="355"/>
    </location>
</feature>
<proteinExistence type="predicted"/>
<dbReference type="Pfam" id="PF00534">
    <property type="entry name" value="Glycos_transf_1"/>
    <property type="match status" value="1"/>
</dbReference>
<evidence type="ECO:0000259" key="1">
    <source>
        <dbReference type="Pfam" id="PF00534"/>
    </source>
</evidence>